<evidence type="ECO:0000256" key="1">
    <source>
        <dbReference type="SAM" id="Phobius"/>
    </source>
</evidence>
<dbReference type="EMBL" id="NCEQ01000009">
    <property type="protein sequence ID" value="OYX56170.1"/>
    <property type="molecule type" value="Genomic_DNA"/>
</dbReference>
<evidence type="ECO:0000259" key="2">
    <source>
        <dbReference type="Pfam" id="PF04536"/>
    </source>
</evidence>
<accession>A0A258HGR0</accession>
<comment type="caution">
    <text evidence="3">The sequence shown here is derived from an EMBL/GenBank/DDBJ whole genome shotgun (WGS) entry which is preliminary data.</text>
</comment>
<dbReference type="Pfam" id="PF04536">
    <property type="entry name" value="TPM_phosphatase"/>
    <property type="match status" value="1"/>
</dbReference>
<name>A0A258HGR0_9CAUL</name>
<dbReference type="Proteomes" id="UP000216147">
    <property type="component" value="Unassembled WGS sequence"/>
</dbReference>
<keyword evidence="1" id="KW-0812">Transmembrane</keyword>
<evidence type="ECO:0000313" key="3">
    <source>
        <dbReference type="EMBL" id="OYX56170.1"/>
    </source>
</evidence>
<feature type="domain" description="TPM" evidence="2">
    <location>
        <begin position="45"/>
        <end position="168"/>
    </location>
</feature>
<reference evidence="3 4" key="1">
    <citation type="submission" date="2017-03" db="EMBL/GenBank/DDBJ databases">
        <title>Lifting the veil on microbial sulfur biogeochemistry in mining wastewaters.</title>
        <authorList>
            <person name="Kantor R.S."/>
            <person name="Colenbrander Nelson T."/>
            <person name="Marshall S."/>
            <person name="Bennett D."/>
            <person name="Apte S."/>
            <person name="Camacho D."/>
            <person name="Thomas B.C."/>
            <person name="Warren L.A."/>
            <person name="Banfield J.F."/>
        </authorList>
    </citation>
    <scope>NUCLEOTIDE SEQUENCE [LARGE SCALE GENOMIC DNA]</scope>
    <source>
        <strain evidence="3">32-68-21</strain>
    </source>
</reference>
<dbReference type="Gene3D" id="3.10.310.50">
    <property type="match status" value="1"/>
</dbReference>
<sequence length="274" mass="28471">MSPIKSVRPTHSLLAILIAGLTVLFALVPHAFAADPTFPALSGRVVDQAQLLTPDTEAAITAKLARLETDTGDQFVVVTLDSLQDYEIEDYGYRLGRAWGIGNAENDSGVLLIVAPNERKVRLEVGYGLEPVLTDALSNQIIQTDILPPFRDGGYALGIEAGVDAVIAQLRLDPAEAAARAAEAAPSEAEAPIFPGIVIALIFIFFFLSLLRGIGRRGRKRGARRSGIDPILVWGAAEILSNVSRGSSGSSGGGFGGFSGGGGSFGGGGASGGW</sequence>
<keyword evidence="1" id="KW-1133">Transmembrane helix</keyword>
<dbReference type="InterPro" id="IPR007621">
    <property type="entry name" value="TPM_dom"/>
</dbReference>
<dbReference type="AlphaFoldDB" id="A0A258HGR0"/>
<evidence type="ECO:0000313" key="4">
    <source>
        <dbReference type="Proteomes" id="UP000216147"/>
    </source>
</evidence>
<protein>
    <submittedName>
        <fullName evidence="3">Methanol dehydrogenase</fullName>
    </submittedName>
</protein>
<gene>
    <name evidence="3" type="ORF">B7Y86_10680</name>
</gene>
<dbReference type="PANTHER" id="PTHR30373:SF2">
    <property type="entry name" value="UPF0603 PROTEIN YGCG"/>
    <property type="match status" value="1"/>
</dbReference>
<dbReference type="PANTHER" id="PTHR30373">
    <property type="entry name" value="UPF0603 PROTEIN YGCG"/>
    <property type="match status" value="1"/>
</dbReference>
<organism evidence="3 4">
    <name type="scientific">Brevundimonas subvibrioides</name>
    <dbReference type="NCBI Taxonomy" id="74313"/>
    <lineage>
        <taxon>Bacteria</taxon>
        <taxon>Pseudomonadati</taxon>
        <taxon>Pseudomonadota</taxon>
        <taxon>Alphaproteobacteria</taxon>
        <taxon>Caulobacterales</taxon>
        <taxon>Caulobacteraceae</taxon>
        <taxon>Brevundimonas</taxon>
    </lineage>
</organism>
<feature type="transmembrane region" description="Helical" evidence="1">
    <location>
        <begin position="193"/>
        <end position="215"/>
    </location>
</feature>
<keyword evidence="1" id="KW-0472">Membrane</keyword>
<proteinExistence type="predicted"/>